<feature type="region of interest" description="Disordered" evidence="2">
    <location>
        <begin position="597"/>
        <end position="667"/>
    </location>
</feature>
<evidence type="ECO:0000259" key="4">
    <source>
        <dbReference type="Pfam" id="PF24630"/>
    </source>
</evidence>
<dbReference type="InterPro" id="IPR056242">
    <property type="entry name" value="PIN_TASOR"/>
</dbReference>
<evidence type="ECO:0000259" key="3">
    <source>
        <dbReference type="Pfam" id="PF12509"/>
    </source>
</evidence>
<dbReference type="InterPro" id="IPR022188">
    <property type="entry name" value="TASOR_DUF3715"/>
</dbReference>
<dbReference type="Gene3D" id="3.90.228.10">
    <property type="match status" value="1"/>
</dbReference>
<feature type="compositionally biased region" description="Polar residues" evidence="2">
    <location>
        <begin position="618"/>
        <end position="631"/>
    </location>
</feature>
<protein>
    <recommendedName>
        <fullName evidence="7">DUF3715 domain-containing protein</fullName>
    </recommendedName>
</protein>
<feature type="compositionally biased region" description="Low complexity" evidence="2">
    <location>
        <begin position="855"/>
        <end position="876"/>
    </location>
</feature>
<feature type="region of interest" description="Disordered" evidence="2">
    <location>
        <begin position="1172"/>
        <end position="1195"/>
    </location>
</feature>
<dbReference type="Pfam" id="PF12509">
    <property type="entry name" value="DUF3715"/>
    <property type="match status" value="1"/>
</dbReference>
<feature type="compositionally biased region" description="Polar residues" evidence="2">
    <location>
        <begin position="1304"/>
        <end position="1346"/>
    </location>
</feature>
<feature type="region of interest" description="Disordered" evidence="2">
    <location>
        <begin position="1304"/>
        <end position="1377"/>
    </location>
</feature>
<feature type="compositionally biased region" description="Acidic residues" evidence="2">
    <location>
        <begin position="634"/>
        <end position="651"/>
    </location>
</feature>
<feature type="compositionally biased region" description="Polar residues" evidence="2">
    <location>
        <begin position="982"/>
        <end position="996"/>
    </location>
</feature>
<evidence type="ECO:0008006" key="7">
    <source>
        <dbReference type="Google" id="ProtNLM"/>
    </source>
</evidence>
<comment type="similarity">
    <text evidence="1">Belongs to the TASOR family.</text>
</comment>
<feature type="region of interest" description="Disordered" evidence="2">
    <location>
        <begin position="26"/>
        <end position="53"/>
    </location>
</feature>
<feature type="domain" description="TASOR PIN" evidence="4">
    <location>
        <begin position="1858"/>
        <end position="1987"/>
    </location>
</feature>
<name>A0ABP0FR60_CLALP</name>
<feature type="region of interest" description="Disordered" evidence="2">
    <location>
        <begin position="820"/>
        <end position="876"/>
    </location>
</feature>
<feature type="compositionally biased region" description="Low complexity" evidence="2">
    <location>
        <begin position="1683"/>
        <end position="1705"/>
    </location>
</feature>
<sequence>MEVEKSNNNAQSSTAAQKKAIIAKVKASGFPGRKPKQKPDEESDETQLTMKDDEQDYNYEKLKSFHIPRKEQQDNKDLLIDLPLQSREFTHTLYPAIKSSFFYGQSAHKVLVDKVGMVNNPILQKEFLEKKKDLKEDGRSEKELLETYGFVQVCNKYEVDQLCTNGVEVGNCSLISLGKPAMGVYLSKHADVTTPIAFDNSDSGYIVVFKFIKGKTKVVTEFRGATPSQEPTPLYDCHITKLTGDPTKVSHIRAYQALQYYIYEYGELDVVKRPRQILPYAVLHYIFTDGDISLQQRENQRAIAEKPKDSDLSKKVPFVNAGPSGESMSSCLWEGKLLVKGGSFCSIELRTDTHGANNFAFLDRNLNVKVFLPLDKFSKQLPSTLLNKSGKKHNVIYRKFCYNIFTLMPTDESGVGKFRQLIAHLVQRDIVAFIPLRMSCCMYLLARSKLTVEKMGLLPPACTNRRRNSNFLYAIIVTPKSLTQKINEKKTFNMITLKKRKDCRDNSSDVNIPDELDQKLRVMNIDPNAVVGSMAPEQIQNLLTTLKDKKRIQTSDKFLHSHYKDIEALFSSAHSEQKFLEKVDRLWKITSQTRADYNQTKKKPVISKPEKPDKVKSSLLSKTRSTQNVNSMMDLDDEASFSAEEGSDDEPIQIPTDEPNPIASDPRLRIQQVKKRKLSSETVAAKETAPITKMKRPSFKPLDEVLTVDNNVQALMIHPDFTFSSRYEKTHRLTKGPGYSDEMDVEPKEQIFVTFRQQVPFDPKKDCPYACDGDPLIKSMLRAIYEGWKGDESDESDDNGLSGREKVLWVRQVLHLKKKKKSDVSDPRTAVLTSPGDKKAGAESSLKDLSPSTQGGASTDSGFASSSTTTTPTTAAAQPQCSALSLHELANLLADALQEKDQDTGQTAVTKKPDIKSLLQDLTQKASEMGQKDANMQGVLSVLNNAQQIKKPQGPDHGHDVDTQLEASMDRSPGSLKPADASPSQDSPTQSLSPSELPSGHPQDPRLNRRGRSLPRLPLPRYRFPPSMRAEELLPKDAEAAQSHHQLYDVEKRPTPPAGHPRCSKNEKSKPTPVIQSRFQSDPAHPGNSSEIRESSDPRLTTAMSWNRRGILTHNPAGKATTSLGTNPTILPTHPSDPSIMSQVGEITAGGVNQTEVIEWLRKLGVTPPLVLGTREPPVSTGMSSGTKRPDTLLGRNPDMIFEKNGQMHHTPDDVLSDETVLDSVASTQHENTNNTTSLLLSSNFRSGFVTPAHSKLPNEKFYIKFSTSSYERVSSSAPIPHISPDNDEDATYVQESSTLLTESADSCAKSSPTNVTLEKSENNVSNSPINTQQDSSIPRSSSTENSFKENKIDLSENEKLDVPDPQERRTSSVEEELSISNMPVVIEDAVRPTGVITPTPRPLLEIPQPLITSDDVVMPTQSSTSQSGSSMLSEIDKVLMSVRNAQERNLSTEGAQSLSSRLFELALQLRQNEPTSPQSLLTCASSTSAIVTVTSRSVTTSQAANVDFNLSTSSSDLEGLPIPSVITPMSDHFPPPVVPDATHPDFASNLTASDFVPQSMASFHFTPPSAPYAAFSSFVDGGSSENLFTSAISHLNFVPMPVGALERDVHTPTQDDTYDSNMEQRVRDSELRPYEMLSEACRNNLPLDERVGNVLQSVNIDLTQSVHPSSIHSAVPHLNEDSSPQTSVASALSSSQLPSNSVQSRVAHVKPQQTASSSTSHSFYVFNPRGHVDCDEIESLLLMTKGVSFHMQRITNTITDASSDISDEQQIPITKDMIEESLKSSTLWVVIRSADVELLPALPYLCLLKCAGPRVQFVQADTAAKVSERLYTNILNGESGILLPVSIDILLKNHTVFAQLLTWMSRVIQTTGKPLWRLALFPLIRNQLDSRSKTSDDADKANAVGLLENFADHRDVVVDVPMACGDASELGASEVLDSAVKLQLDHLETTRHIVVLTNNDKSQDIWQKHRLAGIAVTNVHSFVRAIMDDRAKRGHGGGGTQGIRYSPLMKIYSVERLKAGQTGAGTF</sequence>
<evidence type="ECO:0000313" key="6">
    <source>
        <dbReference type="Proteomes" id="UP001642483"/>
    </source>
</evidence>
<dbReference type="InterPro" id="IPR046432">
    <property type="entry name" value="TASOR"/>
</dbReference>
<dbReference type="PANTHER" id="PTHR16207">
    <property type="entry name" value="SET DOMAIN-CONTAINING PROTEIN"/>
    <property type="match status" value="1"/>
</dbReference>
<dbReference type="PANTHER" id="PTHR16207:SF11">
    <property type="entry name" value="SET DOMAIN-CONTAINING PROTEIN"/>
    <property type="match status" value="1"/>
</dbReference>
<proteinExistence type="inferred from homology"/>
<feature type="domain" description="TASOR pseudo-PARP" evidence="3">
    <location>
        <begin position="134"/>
        <end position="279"/>
    </location>
</feature>
<organism evidence="5 6">
    <name type="scientific">Clavelina lepadiformis</name>
    <name type="common">Light-bulb sea squirt</name>
    <name type="synonym">Ascidia lepadiformis</name>
    <dbReference type="NCBI Taxonomy" id="159417"/>
    <lineage>
        <taxon>Eukaryota</taxon>
        <taxon>Metazoa</taxon>
        <taxon>Chordata</taxon>
        <taxon>Tunicata</taxon>
        <taxon>Ascidiacea</taxon>
        <taxon>Aplousobranchia</taxon>
        <taxon>Clavelinidae</taxon>
        <taxon>Clavelina</taxon>
    </lineage>
</organism>
<comment type="caution">
    <text evidence="5">The sequence shown here is derived from an EMBL/GenBank/DDBJ whole genome shotgun (WGS) entry which is preliminary data.</text>
</comment>
<dbReference type="Pfam" id="PF24630">
    <property type="entry name" value="PIN_TASOR"/>
    <property type="match status" value="1"/>
</dbReference>
<feature type="region of interest" description="Disordered" evidence="2">
    <location>
        <begin position="969"/>
        <end position="1023"/>
    </location>
</feature>
<feature type="region of interest" description="Disordered" evidence="2">
    <location>
        <begin position="1674"/>
        <end position="1715"/>
    </location>
</feature>
<keyword evidence="6" id="KW-1185">Reference proteome</keyword>
<reference evidence="5 6" key="1">
    <citation type="submission" date="2024-02" db="EMBL/GenBank/DDBJ databases">
        <authorList>
            <person name="Daric V."/>
            <person name="Darras S."/>
        </authorList>
    </citation>
    <scope>NUCLEOTIDE SEQUENCE [LARGE SCALE GENOMIC DNA]</scope>
</reference>
<evidence type="ECO:0000256" key="1">
    <source>
        <dbReference type="ARBA" id="ARBA00008058"/>
    </source>
</evidence>
<dbReference type="EMBL" id="CAWYQH010000079">
    <property type="protein sequence ID" value="CAK8681141.1"/>
    <property type="molecule type" value="Genomic_DNA"/>
</dbReference>
<evidence type="ECO:0000256" key="2">
    <source>
        <dbReference type="SAM" id="MobiDB-lite"/>
    </source>
</evidence>
<accession>A0ABP0FR60</accession>
<feature type="region of interest" description="Disordered" evidence="2">
    <location>
        <begin position="1038"/>
        <end position="1099"/>
    </location>
</feature>
<gene>
    <name evidence="5" type="ORF">CVLEPA_LOCUS11375</name>
</gene>
<feature type="compositionally biased region" description="Basic and acidic residues" evidence="2">
    <location>
        <begin position="1347"/>
        <end position="1373"/>
    </location>
</feature>
<evidence type="ECO:0000313" key="5">
    <source>
        <dbReference type="EMBL" id="CAK8681141.1"/>
    </source>
</evidence>
<feature type="compositionally biased region" description="Low complexity" evidence="2">
    <location>
        <begin position="1014"/>
        <end position="1023"/>
    </location>
</feature>
<dbReference type="Proteomes" id="UP001642483">
    <property type="component" value="Unassembled WGS sequence"/>
</dbReference>